<sequence length="359" mass="39044">MGVVLGIPLVLAAIYITMMMNNQRLTDYYDPASLIVVLGGSLGSAAVGSGFGMLFKLPVLYWQAIMPYPTRQELVVVDMKRMADKARSGGLPALTSEIPTAPNEFVRRGIKLLVAGTDSEIVRTIMEAELTSAETRHGNNVGFLDALAGYFPTFGMLGTVLGIVQAMGNLDDMAALGNALALALLTTLYGVFFANVFVLPVSGKLKSKNTVEALVKGMYIDGMLAIQAGSTADTIDKVMKSYVDEKMRAKIEGGKIGKKKTDKHIEYTTYMNPQDQERALALMAEVKKHTEAKEIGIEDVKLMLAELINEADDKTLTKDFANEYMKYKPVKKLPKGSKMKGKKRKKGGAGGKKRRIADD</sequence>
<evidence type="ECO:0000256" key="6">
    <source>
        <dbReference type="ARBA" id="ARBA00022989"/>
    </source>
</evidence>
<dbReference type="InterPro" id="IPR000540">
    <property type="entry name" value="Flag_MotA_CS"/>
</dbReference>
<evidence type="ECO:0000256" key="8">
    <source>
        <dbReference type="SAM" id="MobiDB-lite"/>
    </source>
</evidence>
<accession>A0A2M7GB21</accession>
<keyword evidence="6 9" id="KW-1133">Transmembrane helix</keyword>
<dbReference type="InterPro" id="IPR002898">
    <property type="entry name" value="MotA_ExbB_proton_chnl"/>
</dbReference>
<comment type="subcellular location">
    <subcellularLocation>
        <location evidence="1">Cell membrane</location>
        <topology evidence="1">Multi-pass membrane protein</topology>
    </subcellularLocation>
</comment>
<dbReference type="PANTHER" id="PTHR30433">
    <property type="entry name" value="CHEMOTAXIS PROTEIN MOTA"/>
    <property type="match status" value="1"/>
</dbReference>
<proteinExistence type="inferred from homology"/>
<feature type="transmembrane region" description="Helical" evidence="9">
    <location>
        <begin position="179"/>
        <end position="199"/>
    </location>
</feature>
<evidence type="ECO:0000313" key="11">
    <source>
        <dbReference type="EMBL" id="PIW19376.1"/>
    </source>
</evidence>
<feature type="transmembrane region" description="Helical" evidence="9">
    <location>
        <begin position="35"/>
        <end position="55"/>
    </location>
</feature>
<feature type="transmembrane region" description="Helical" evidence="9">
    <location>
        <begin position="146"/>
        <end position="167"/>
    </location>
</feature>
<dbReference type="EMBL" id="PFFQ01000004">
    <property type="protein sequence ID" value="PIW19376.1"/>
    <property type="molecule type" value="Genomic_DNA"/>
</dbReference>
<dbReference type="AlphaFoldDB" id="A0A2M7GB21"/>
<dbReference type="Pfam" id="PF01618">
    <property type="entry name" value="MotA_ExbB"/>
    <property type="match status" value="1"/>
</dbReference>
<evidence type="ECO:0000256" key="5">
    <source>
        <dbReference type="ARBA" id="ARBA00022692"/>
    </source>
</evidence>
<organism evidence="11 12">
    <name type="scientific">bacterium (Candidatus Blackallbacteria) CG17_big_fil_post_rev_8_21_14_2_50_48_46</name>
    <dbReference type="NCBI Taxonomy" id="2014261"/>
    <lineage>
        <taxon>Bacteria</taxon>
        <taxon>Candidatus Blackallbacteria</taxon>
    </lineage>
</organism>
<protein>
    <recommendedName>
        <fullName evidence="10">MotA/TolQ/ExbB proton channel domain-containing protein</fullName>
    </recommendedName>
</protein>
<dbReference type="GO" id="GO:0005886">
    <property type="term" value="C:plasma membrane"/>
    <property type="evidence" value="ECO:0007669"/>
    <property type="project" value="UniProtKB-SubCell"/>
</dbReference>
<dbReference type="Proteomes" id="UP000231019">
    <property type="component" value="Unassembled WGS sequence"/>
</dbReference>
<comment type="caution">
    <text evidence="11">The sequence shown here is derived from an EMBL/GenBank/DDBJ whole genome shotgun (WGS) entry which is preliminary data.</text>
</comment>
<gene>
    <name evidence="11" type="ORF">COW36_00630</name>
</gene>
<evidence type="ECO:0000256" key="4">
    <source>
        <dbReference type="ARBA" id="ARBA00022475"/>
    </source>
</evidence>
<evidence type="ECO:0000256" key="2">
    <source>
        <dbReference type="ARBA" id="ARBA00008038"/>
    </source>
</evidence>
<evidence type="ECO:0000256" key="7">
    <source>
        <dbReference type="ARBA" id="ARBA00023136"/>
    </source>
</evidence>
<keyword evidence="4" id="KW-1003">Cell membrane</keyword>
<dbReference type="PROSITE" id="PS01307">
    <property type="entry name" value="MOTA"/>
    <property type="match status" value="1"/>
</dbReference>
<keyword evidence="5 9" id="KW-0812">Transmembrane</keyword>
<evidence type="ECO:0000256" key="9">
    <source>
        <dbReference type="SAM" id="Phobius"/>
    </source>
</evidence>
<evidence type="ECO:0000256" key="1">
    <source>
        <dbReference type="ARBA" id="ARBA00004651"/>
    </source>
</evidence>
<evidence type="ECO:0000259" key="10">
    <source>
        <dbReference type="Pfam" id="PF01618"/>
    </source>
</evidence>
<evidence type="ECO:0000256" key="3">
    <source>
        <dbReference type="ARBA" id="ARBA00022448"/>
    </source>
</evidence>
<feature type="region of interest" description="Disordered" evidence="8">
    <location>
        <begin position="331"/>
        <end position="359"/>
    </location>
</feature>
<evidence type="ECO:0000313" key="12">
    <source>
        <dbReference type="Proteomes" id="UP000231019"/>
    </source>
</evidence>
<keyword evidence="7 9" id="KW-0472">Membrane</keyword>
<dbReference type="GO" id="GO:0006935">
    <property type="term" value="P:chemotaxis"/>
    <property type="evidence" value="ECO:0007669"/>
    <property type="project" value="InterPro"/>
</dbReference>
<dbReference type="InterPro" id="IPR047055">
    <property type="entry name" value="MotA-like"/>
</dbReference>
<keyword evidence="3" id="KW-0813">Transport</keyword>
<feature type="domain" description="MotA/TolQ/ExbB proton channel" evidence="10">
    <location>
        <begin position="101"/>
        <end position="212"/>
    </location>
</feature>
<dbReference type="GO" id="GO:0071978">
    <property type="term" value="P:bacterial-type flagellum-dependent swarming motility"/>
    <property type="evidence" value="ECO:0007669"/>
    <property type="project" value="InterPro"/>
</dbReference>
<name>A0A2M7GB21_9BACT</name>
<comment type="similarity">
    <text evidence="2">Belongs to the MotA family.</text>
</comment>
<reference evidence="11 12" key="1">
    <citation type="submission" date="2017-09" db="EMBL/GenBank/DDBJ databases">
        <title>Depth-based differentiation of microbial function through sediment-hosted aquifers and enrichment of novel symbionts in the deep terrestrial subsurface.</title>
        <authorList>
            <person name="Probst A.J."/>
            <person name="Ladd B."/>
            <person name="Jarett J.K."/>
            <person name="Geller-Mcgrath D.E."/>
            <person name="Sieber C.M."/>
            <person name="Emerson J.B."/>
            <person name="Anantharaman K."/>
            <person name="Thomas B.C."/>
            <person name="Malmstrom R."/>
            <person name="Stieglmeier M."/>
            <person name="Klingl A."/>
            <person name="Woyke T."/>
            <person name="Ryan C.M."/>
            <person name="Banfield J.F."/>
        </authorList>
    </citation>
    <scope>NUCLEOTIDE SEQUENCE [LARGE SCALE GENOMIC DNA]</scope>
    <source>
        <strain evidence="11">CG17_big_fil_post_rev_8_21_14_2_50_48_46</strain>
    </source>
</reference>